<dbReference type="Gene3D" id="3.80.30.20">
    <property type="entry name" value="tm_1862 like domain"/>
    <property type="match status" value="1"/>
</dbReference>
<evidence type="ECO:0000313" key="7">
    <source>
        <dbReference type="EMBL" id="HGQ85688.1"/>
    </source>
</evidence>
<comment type="caution">
    <text evidence="7">The sequence shown here is derived from an EMBL/GenBank/DDBJ whole genome shotgun (WGS) entry which is preliminary data.</text>
</comment>
<evidence type="ECO:0000259" key="6">
    <source>
        <dbReference type="PROSITE" id="PS51918"/>
    </source>
</evidence>
<gene>
    <name evidence="7" type="ORF">ENT66_04995</name>
</gene>
<evidence type="ECO:0000256" key="4">
    <source>
        <dbReference type="ARBA" id="ARBA00023004"/>
    </source>
</evidence>
<dbReference type="InterPro" id="IPR023404">
    <property type="entry name" value="rSAM_horseshoe"/>
</dbReference>
<dbReference type="NCBIfam" id="TIGR04013">
    <property type="entry name" value="B12_SAM_MJ_1487"/>
    <property type="match status" value="1"/>
</dbReference>
<dbReference type="GO" id="GO:0051536">
    <property type="term" value="F:iron-sulfur cluster binding"/>
    <property type="evidence" value="ECO:0007669"/>
    <property type="project" value="UniProtKB-KW"/>
</dbReference>
<dbReference type="InterPro" id="IPR023980">
    <property type="entry name" value="CHP04013_B12-bd/rSAM"/>
</dbReference>
<name>A0A7C4JSX7_9BACT</name>
<dbReference type="AlphaFoldDB" id="A0A7C4JSX7"/>
<keyword evidence="5" id="KW-0411">Iron-sulfur</keyword>
<dbReference type="PANTHER" id="PTHR43409:SF17">
    <property type="entry name" value="METHYLTHIOTRANSFERASE MJ0865-RELATED"/>
    <property type="match status" value="1"/>
</dbReference>
<dbReference type="CDD" id="cd01335">
    <property type="entry name" value="Radical_SAM"/>
    <property type="match status" value="1"/>
</dbReference>
<dbReference type="PROSITE" id="PS51918">
    <property type="entry name" value="RADICAL_SAM"/>
    <property type="match status" value="1"/>
</dbReference>
<dbReference type="InterPro" id="IPR006158">
    <property type="entry name" value="Cobalamin-bd"/>
</dbReference>
<reference evidence="7" key="1">
    <citation type="journal article" date="2020" name="mSystems">
        <title>Genome- and Community-Level Interaction Insights into Carbon Utilization and Element Cycling Functions of Hydrothermarchaeota in Hydrothermal Sediment.</title>
        <authorList>
            <person name="Zhou Z."/>
            <person name="Liu Y."/>
            <person name="Xu W."/>
            <person name="Pan J."/>
            <person name="Luo Z.H."/>
            <person name="Li M."/>
        </authorList>
    </citation>
    <scope>NUCLEOTIDE SEQUENCE [LARGE SCALE GENOMIC DNA]</scope>
    <source>
        <strain evidence="7">SpSt-6</strain>
    </source>
</reference>
<dbReference type="GO" id="GO:0003824">
    <property type="term" value="F:catalytic activity"/>
    <property type="evidence" value="ECO:0007669"/>
    <property type="project" value="InterPro"/>
</dbReference>
<dbReference type="Pfam" id="PF04055">
    <property type="entry name" value="Radical_SAM"/>
    <property type="match status" value="1"/>
</dbReference>
<proteinExistence type="predicted"/>
<dbReference type="EMBL" id="DSZN01000084">
    <property type="protein sequence ID" value="HGQ85688.1"/>
    <property type="molecule type" value="Genomic_DNA"/>
</dbReference>
<dbReference type="InterPro" id="IPR051198">
    <property type="entry name" value="BchE-like"/>
</dbReference>
<dbReference type="SFLD" id="SFLDS00029">
    <property type="entry name" value="Radical_SAM"/>
    <property type="match status" value="1"/>
</dbReference>
<keyword evidence="3" id="KW-0479">Metal-binding</keyword>
<dbReference type="InterPro" id="IPR006638">
    <property type="entry name" value="Elp3/MiaA/NifB-like_rSAM"/>
</dbReference>
<dbReference type="InterPro" id="IPR058240">
    <property type="entry name" value="rSAM_sf"/>
</dbReference>
<dbReference type="CDD" id="cd02068">
    <property type="entry name" value="radical_SAM_B12_BD"/>
    <property type="match status" value="1"/>
</dbReference>
<protein>
    <submittedName>
        <fullName evidence="7">TIGR04013 family B12-binding domain/radical SAM domain-containing protein</fullName>
    </submittedName>
</protein>
<dbReference type="PANTHER" id="PTHR43409">
    <property type="entry name" value="ANAEROBIC MAGNESIUM-PROTOPORPHYRIN IX MONOMETHYL ESTER CYCLASE-RELATED"/>
    <property type="match status" value="1"/>
</dbReference>
<dbReference type="GO" id="GO:0031419">
    <property type="term" value="F:cobalamin binding"/>
    <property type="evidence" value="ECO:0007669"/>
    <property type="project" value="InterPro"/>
</dbReference>
<dbReference type="SMART" id="SM00729">
    <property type="entry name" value="Elp3"/>
    <property type="match status" value="1"/>
</dbReference>
<dbReference type="InterPro" id="IPR007197">
    <property type="entry name" value="rSAM"/>
</dbReference>
<dbReference type="SUPFAM" id="SSF102114">
    <property type="entry name" value="Radical SAM enzymes"/>
    <property type="match status" value="1"/>
</dbReference>
<evidence type="ECO:0000256" key="5">
    <source>
        <dbReference type="ARBA" id="ARBA00023014"/>
    </source>
</evidence>
<dbReference type="SFLD" id="SFLDG01082">
    <property type="entry name" value="B12-binding_domain_containing"/>
    <property type="match status" value="1"/>
</dbReference>
<sequence>MNFCLAIFDLKENRYSINALLSALEKETLIEEIPIYFFKDKSALLKGVEELLEKFEKIIIAFSFFTTQLWDINDVIKTLQKTFASKRKKLILIAGGPHPTGDVKGVLNWGFDFVFTGEAEKSFSEFIKALKFKENFSQIKGLAYLNENKEFIYTGKSEKIDLNSYPPFSLKLNRLNPIEITRSCPFGCYFCQTPRIFGKKVRHRSIENILKYVELLLERGIKDFRFITPNAFSYGSNDGKTLNLEALETLLKELHQLVNPREGRIFFGSFPSEVRPEHVTEETVNLVKKYANNDNLVIGAQSGSDRILKLCKRGHTVEDIYRAVKLTIKAGLKAKVDFIFGLPEEKKEDIKETIKVMEDLAKMGAIIHAHTFMPLPQTPFVKKKPGKIDLDLLKTINKLLGKGLLFGDWKIQEELAEKIYRYFQTGKIEEYIKNSI</sequence>
<accession>A0A7C4JSX7</accession>
<evidence type="ECO:0000256" key="2">
    <source>
        <dbReference type="ARBA" id="ARBA00022691"/>
    </source>
</evidence>
<evidence type="ECO:0000256" key="3">
    <source>
        <dbReference type="ARBA" id="ARBA00022723"/>
    </source>
</evidence>
<keyword evidence="2" id="KW-0949">S-adenosyl-L-methionine</keyword>
<feature type="domain" description="Radical SAM core" evidence="6">
    <location>
        <begin position="170"/>
        <end position="405"/>
    </location>
</feature>
<comment type="cofactor">
    <cofactor evidence="1">
        <name>[4Fe-4S] cluster</name>
        <dbReference type="ChEBI" id="CHEBI:49883"/>
    </cofactor>
</comment>
<dbReference type="Pfam" id="PF02310">
    <property type="entry name" value="B12-binding"/>
    <property type="match status" value="1"/>
</dbReference>
<evidence type="ECO:0000256" key="1">
    <source>
        <dbReference type="ARBA" id="ARBA00001966"/>
    </source>
</evidence>
<keyword evidence="4" id="KW-0408">Iron</keyword>
<organism evidence="7">
    <name type="scientific">Thermodesulfobacterium geofontis</name>
    <dbReference type="NCBI Taxonomy" id="1295609"/>
    <lineage>
        <taxon>Bacteria</taxon>
        <taxon>Pseudomonadati</taxon>
        <taxon>Thermodesulfobacteriota</taxon>
        <taxon>Thermodesulfobacteria</taxon>
        <taxon>Thermodesulfobacteriales</taxon>
        <taxon>Thermodesulfobacteriaceae</taxon>
        <taxon>Thermodesulfobacterium</taxon>
    </lineage>
</organism>
<dbReference type="Gene3D" id="3.40.50.280">
    <property type="entry name" value="Cobalamin-binding domain"/>
    <property type="match status" value="1"/>
</dbReference>
<dbReference type="GO" id="GO:0046872">
    <property type="term" value="F:metal ion binding"/>
    <property type="evidence" value="ECO:0007669"/>
    <property type="project" value="UniProtKB-KW"/>
</dbReference>